<name>A0AC35FTY8_9BILA</name>
<accession>A0AC35FTY8</accession>
<protein>
    <submittedName>
        <fullName evidence="2">Uncharacterized protein</fullName>
    </submittedName>
</protein>
<proteinExistence type="predicted"/>
<evidence type="ECO:0000313" key="2">
    <source>
        <dbReference type="WBParaSite" id="PS1159_v2.g20912.t1"/>
    </source>
</evidence>
<evidence type="ECO:0000313" key="1">
    <source>
        <dbReference type="Proteomes" id="UP000887580"/>
    </source>
</evidence>
<dbReference type="Proteomes" id="UP000887580">
    <property type="component" value="Unplaced"/>
</dbReference>
<reference evidence="2" key="1">
    <citation type="submission" date="2022-11" db="UniProtKB">
        <authorList>
            <consortium name="WormBaseParasite"/>
        </authorList>
    </citation>
    <scope>IDENTIFICATION</scope>
</reference>
<sequence length="99" mass="11296">MPESKTRGEDMCLGINFCDGMIMTASGSTFSWWMSYLLKSNGPVFYNSQTTDPGTESKDIHDFDLFLPEWIMLSSTKDGKVKKEAQWWHERNGVPPDLP</sequence>
<dbReference type="WBParaSite" id="PS1159_v2.g20912.t1">
    <property type="protein sequence ID" value="PS1159_v2.g20912.t1"/>
    <property type="gene ID" value="PS1159_v2.g20912"/>
</dbReference>
<organism evidence="1 2">
    <name type="scientific">Panagrolaimus sp. PS1159</name>
    <dbReference type="NCBI Taxonomy" id="55785"/>
    <lineage>
        <taxon>Eukaryota</taxon>
        <taxon>Metazoa</taxon>
        <taxon>Ecdysozoa</taxon>
        <taxon>Nematoda</taxon>
        <taxon>Chromadorea</taxon>
        <taxon>Rhabditida</taxon>
        <taxon>Tylenchina</taxon>
        <taxon>Panagrolaimomorpha</taxon>
        <taxon>Panagrolaimoidea</taxon>
        <taxon>Panagrolaimidae</taxon>
        <taxon>Panagrolaimus</taxon>
    </lineage>
</organism>